<protein>
    <submittedName>
        <fullName evidence="6">Uncharacterized protein</fullName>
    </submittedName>
</protein>
<dbReference type="SMART" id="SM00066">
    <property type="entry name" value="GAL4"/>
    <property type="match status" value="1"/>
</dbReference>
<dbReference type="CDD" id="cd00067">
    <property type="entry name" value="GAL4"/>
    <property type="match status" value="1"/>
</dbReference>
<dbReference type="PROSITE" id="PS00463">
    <property type="entry name" value="ZN2_CY6_FUNGAL_1"/>
    <property type="match status" value="1"/>
</dbReference>
<dbReference type="GO" id="GO:0003677">
    <property type="term" value="F:DNA binding"/>
    <property type="evidence" value="ECO:0007669"/>
    <property type="project" value="UniProtKB-KW"/>
</dbReference>
<dbReference type="EMBL" id="HG992977">
    <property type="protein sequence ID" value="CAE6997317.1"/>
    <property type="molecule type" value="Genomic_DNA"/>
</dbReference>
<organism evidence="6 7">
    <name type="scientific">Pyrenophora teres f. teres</name>
    <dbReference type="NCBI Taxonomy" id="97479"/>
    <lineage>
        <taxon>Eukaryota</taxon>
        <taxon>Fungi</taxon>
        <taxon>Dikarya</taxon>
        <taxon>Ascomycota</taxon>
        <taxon>Pezizomycotina</taxon>
        <taxon>Dothideomycetes</taxon>
        <taxon>Pleosporomycetidae</taxon>
        <taxon>Pleosporales</taxon>
        <taxon>Pleosporineae</taxon>
        <taxon>Pleosporaceae</taxon>
        <taxon>Pyrenophora</taxon>
    </lineage>
</organism>
<feature type="region of interest" description="Disordered" evidence="5">
    <location>
        <begin position="64"/>
        <end position="101"/>
    </location>
</feature>
<evidence type="ECO:0000256" key="5">
    <source>
        <dbReference type="SAM" id="MobiDB-lite"/>
    </source>
</evidence>
<dbReference type="CDD" id="cd12148">
    <property type="entry name" value="fungal_TF_MHR"/>
    <property type="match status" value="1"/>
</dbReference>
<dbReference type="Pfam" id="PF00172">
    <property type="entry name" value="Zn_clus"/>
    <property type="match status" value="1"/>
</dbReference>
<dbReference type="PANTHER" id="PTHR46910:SF3">
    <property type="entry name" value="HALOTOLERANCE PROTEIN 9-RELATED"/>
    <property type="match status" value="1"/>
</dbReference>
<evidence type="ECO:0000256" key="4">
    <source>
        <dbReference type="ARBA" id="ARBA00023242"/>
    </source>
</evidence>
<dbReference type="Proteomes" id="UP000472372">
    <property type="component" value="Chromosome 1"/>
</dbReference>
<dbReference type="GO" id="GO:0000981">
    <property type="term" value="F:DNA-binding transcription factor activity, RNA polymerase II-specific"/>
    <property type="evidence" value="ECO:0007669"/>
    <property type="project" value="InterPro"/>
</dbReference>
<dbReference type="PANTHER" id="PTHR46910">
    <property type="entry name" value="TRANSCRIPTION FACTOR PDR1"/>
    <property type="match status" value="1"/>
</dbReference>
<evidence type="ECO:0000313" key="7">
    <source>
        <dbReference type="Proteomes" id="UP000472372"/>
    </source>
</evidence>
<dbReference type="InterPro" id="IPR050987">
    <property type="entry name" value="AtrR-like"/>
</dbReference>
<sequence>MKLACTRCKRKKIKCGRDDPRCHQCIAAKVECQYVERRPRPRGVGKQKNAIEHLQQRLELLEKHTSSTSDEDTSSVSMTEPRPGTSRSSIPPPWSETASGIDDGQESWVYRLASATRRHFQTQATPAETPIQTPRSDQARERIDQARERIDSSLLSLNEALDDLGSLRVHTEALNVVLDLSPTEARGYINSFGNLKDAMAVPGVFAFSTIDVEFLRALPEMVDSPHVIVKPGTRVMYYNALYYGLLEELGPGNSLTTKAYMKVLESVPAWLEDADMTDLDGNTAALTAWTAINNHDYQLSWKFHCKSISYIRARGIDQLDVTPTRSFEEETNRVAYRYLYWHVLSIDMMFQLFFGKPAMMRWSPNNVRPPDLCHDIDVSAAKVTTTIVWIRITRLATQTLNIVGNTPKDNIEILALEVDKLCLQLEGIMTEWKLEKLMDDEDIPNDYRCLIIDTIMTIYAIIIGMQRLVQKTRPGARTLHAARRIVTLIIEFYSNPTLTNRSRTVCTHFMTFFPFCAIFTLYEHIIACLEPEECDSDIQALENIGLAMAKISTQRPGFEPFAKTIDALNRVSRILLDERRLARTTDVVTQMDPNAIEGVDLPWVGFDAFQNLVATELPDFDPSTFPSLPDYSMDVEGDFYPSGFFRALENDFMR</sequence>
<keyword evidence="4" id="KW-0539">Nucleus</keyword>
<dbReference type="GO" id="GO:0008270">
    <property type="term" value="F:zinc ion binding"/>
    <property type="evidence" value="ECO:0007669"/>
    <property type="project" value="InterPro"/>
</dbReference>
<dbReference type="GO" id="GO:0005634">
    <property type="term" value="C:nucleus"/>
    <property type="evidence" value="ECO:0007669"/>
    <property type="project" value="UniProtKB-SubCell"/>
</dbReference>
<gene>
    <name evidence="6" type="ORF">PTTW11_00506</name>
</gene>
<dbReference type="InterPro" id="IPR001138">
    <property type="entry name" value="Zn2Cys6_DnaBD"/>
</dbReference>
<dbReference type="SUPFAM" id="SSF57701">
    <property type="entry name" value="Zn2/Cys6 DNA-binding domain"/>
    <property type="match status" value="1"/>
</dbReference>
<dbReference type="Gene3D" id="4.10.240.10">
    <property type="entry name" value="Zn(2)-C6 fungal-type DNA-binding domain"/>
    <property type="match status" value="1"/>
</dbReference>
<keyword evidence="2" id="KW-0479">Metal-binding</keyword>
<comment type="subcellular location">
    <subcellularLocation>
        <location evidence="1">Nucleus</location>
    </subcellularLocation>
</comment>
<keyword evidence="3" id="KW-0238">DNA-binding</keyword>
<evidence type="ECO:0000313" key="6">
    <source>
        <dbReference type="EMBL" id="CAE6997317.1"/>
    </source>
</evidence>
<proteinExistence type="predicted"/>
<accession>A0A6S6VUD5</accession>
<dbReference type="InterPro" id="IPR036864">
    <property type="entry name" value="Zn2-C6_fun-type_DNA-bd_sf"/>
</dbReference>
<evidence type="ECO:0000256" key="3">
    <source>
        <dbReference type="ARBA" id="ARBA00023125"/>
    </source>
</evidence>
<dbReference type="AlphaFoldDB" id="A0A6S6VUD5"/>
<name>A0A6S6VUD5_9PLEO</name>
<evidence type="ECO:0000256" key="2">
    <source>
        <dbReference type="ARBA" id="ARBA00022723"/>
    </source>
</evidence>
<reference evidence="6" key="1">
    <citation type="submission" date="2021-02" db="EMBL/GenBank/DDBJ databases">
        <authorList>
            <person name="Syme A R."/>
            <person name="Syme A R."/>
            <person name="Moolhuijzen P."/>
        </authorList>
    </citation>
    <scope>NUCLEOTIDE SEQUENCE</scope>
    <source>
        <strain evidence="6">W1-1</strain>
    </source>
</reference>
<dbReference type="PROSITE" id="PS50048">
    <property type="entry name" value="ZN2_CY6_FUNGAL_2"/>
    <property type="match status" value="1"/>
</dbReference>
<evidence type="ECO:0000256" key="1">
    <source>
        <dbReference type="ARBA" id="ARBA00004123"/>
    </source>
</evidence>